<accession>A0A087UU91</accession>
<sequence length="174" mass="19698">MLFYHEKTLNSFGCEISAKELKTETVVSEVFSDKCSKINSHLETDQVKHKMPFSVDKNSNKSATSSPEYYHFTVLHPFVCASIVQPHTYMLCHPSSQKFESSCFDLRLYGSPSGHTVKKLHKSCTPVSDDFIFPYLETKPGEPNEKTGIPPAFFTITCTDFFNDPANIKISVER</sequence>
<dbReference type="Proteomes" id="UP000054359">
    <property type="component" value="Unassembled WGS sequence"/>
</dbReference>
<keyword evidence="2" id="KW-1185">Reference proteome</keyword>
<name>A0A087UU91_STEMI</name>
<proteinExistence type="predicted"/>
<dbReference type="PANTHER" id="PTHR12517">
    <property type="entry name" value="VACUOLAR PROTEIN SORTING-ASSOCIATED PROTEIN 13B"/>
    <property type="match status" value="1"/>
</dbReference>
<dbReference type="OrthoDB" id="445152at2759"/>
<evidence type="ECO:0000313" key="1">
    <source>
        <dbReference type="EMBL" id="KFM80930.1"/>
    </source>
</evidence>
<evidence type="ECO:0000313" key="2">
    <source>
        <dbReference type="Proteomes" id="UP000054359"/>
    </source>
</evidence>
<dbReference type="EMBL" id="KK121640">
    <property type="protein sequence ID" value="KFM80930.1"/>
    <property type="molecule type" value="Genomic_DNA"/>
</dbReference>
<dbReference type="InterPro" id="IPR039782">
    <property type="entry name" value="VPS13B"/>
</dbReference>
<dbReference type="PANTHER" id="PTHR12517:SF0">
    <property type="entry name" value="INTERMEMBRANE LIPID TRANSFER PROTEIN VPS13B"/>
    <property type="match status" value="1"/>
</dbReference>
<reference evidence="1 2" key="1">
    <citation type="submission" date="2013-11" db="EMBL/GenBank/DDBJ databases">
        <title>Genome sequencing of Stegodyphus mimosarum.</title>
        <authorList>
            <person name="Bechsgaard J."/>
        </authorList>
    </citation>
    <scope>NUCLEOTIDE SEQUENCE [LARGE SCALE GENOMIC DNA]</scope>
</reference>
<feature type="non-terminal residue" evidence="1">
    <location>
        <position position="174"/>
    </location>
</feature>
<protein>
    <submittedName>
        <fullName evidence="1">Vacuolar protein sorting-associated protein 13B</fullName>
    </submittedName>
</protein>
<organism evidence="1 2">
    <name type="scientific">Stegodyphus mimosarum</name>
    <name type="common">African social velvet spider</name>
    <dbReference type="NCBI Taxonomy" id="407821"/>
    <lineage>
        <taxon>Eukaryota</taxon>
        <taxon>Metazoa</taxon>
        <taxon>Ecdysozoa</taxon>
        <taxon>Arthropoda</taxon>
        <taxon>Chelicerata</taxon>
        <taxon>Arachnida</taxon>
        <taxon>Araneae</taxon>
        <taxon>Araneomorphae</taxon>
        <taxon>Entelegynae</taxon>
        <taxon>Eresoidea</taxon>
        <taxon>Eresidae</taxon>
        <taxon>Stegodyphus</taxon>
    </lineage>
</organism>
<dbReference type="STRING" id="407821.A0A087UU91"/>
<gene>
    <name evidence="1" type="ORF">X975_03039</name>
</gene>
<dbReference type="AlphaFoldDB" id="A0A087UU91"/>